<dbReference type="KEGG" id="hro:HELRODRAFT_162442"/>
<organism evidence="2 3">
    <name type="scientific">Helobdella robusta</name>
    <name type="common">Californian leech</name>
    <dbReference type="NCBI Taxonomy" id="6412"/>
    <lineage>
        <taxon>Eukaryota</taxon>
        <taxon>Metazoa</taxon>
        <taxon>Spiralia</taxon>
        <taxon>Lophotrochozoa</taxon>
        <taxon>Annelida</taxon>
        <taxon>Clitellata</taxon>
        <taxon>Hirudinea</taxon>
        <taxon>Rhynchobdellida</taxon>
        <taxon>Glossiphoniidae</taxon>
        <taxon>Helobdella</taxon>
    </lineage>
</organism>
<reference evidence="2" key="3">
    <citation type="submission" date="2015-06" db="UniProtKB">
        <authorList>
            <consortium name="EnsemblMetazoa"/>
        </authorList>
    </citation>
    <scope>IDENTIFICATION</scope>
</reference>
<dbReference type="GeneID" id="20199585"/>
<dbReference type="EnsemblMetazoa" id="HelroT162442">
    <property type="protein sequence ID" value="HelroP162442"/>
    <property type="gene ID" value="HelroG162442"/>
</dbReference>
<evidence type="ECO:0000313" key="1">
    <source>
        <dbReference type="EMBL" id="ESN98969.1"/>
    </source>
</evidence>
<dbReference type="EMBL" id="KB097143">
    <property type="protein sequence ID" value="ESN98969.1"/>
    <property type="molecule type" value="Genomic_DNA"/>
</dbReference>
<dbReference type="HOGENOM" id="CLU_1724300_0_0_1"/>
<proteinExistence type="predicted"/>
<dbReference type="SUPFAM" id="SSF48065">
    <property type="entry name" value="DBL homology domain (DH-domain)"/>
    <property type="match status" value="1"/>
</dbReference>
<evidence type="ECO:0000313" key="3">
    <source>
        <dbReference type="Proteomes" id="UP000015101"/>
    </source>
</evidence>
<sequence length="152" mass="17546">MFLSKISSTVRRDQEHAVEDVLTDHVTLDHATLDHVNFNHVTLDHVVNLFTQMIRLTGKLNVGYESKISESIKVVEKLFRGEIDVGRERGEMLKLLMERITIEDLIHFLLLPHWRVLDESLKELLETTPLETPGHKELHDAIVNLNCSYNTP</sequence>
<reference evidence="1 3" key="2">
    <citation type="journal article" date="2013" name="Nature">
        <title>Insights into bilaterian evolution from three spiralian genomes.</title>
        <authorList>
            <person name="Simakov O."/>
            <person name="Marletaz F."/>
            <person name="Cho S.J."/>
            <person name="Edsinger-Gonzales E."/>
            <person name="Havlak P."/>
            <person name="Hellsten U."/>
            <person name="Kuo D.H."/>
            <person name="Larsson T."/>
            <person name="Lv J."/>
            <person name="Arendt D."/>
            <person name="Savage R."/>
            <person name="Osoegawa K."/>
            <person name="de Jong P."/>
            <person name="Grimwood J."/>
            <person name="Chapman J.A."/>
            <person name="Shapiro H."/>
            <person name="Aerts A."/>
            <person name="Otillar R.P."/>
            <person name="Terry A.Y."/>
            <person name="Boore J.L."/>
            <person name="Grigoriev I.V."/>
            <person name="Lindberg D.R."/>
            <person name="Seaver E.C."/>
            <person name="Weisblat D.A."/>
            <person name="Putnam N.H."/>
            <person name="Rokhsar D.S."/>
        </authorList>
    </citation>
    <scope>NUCLEOTIDE SEQUENCE</scope>
</reference>
<name>T1ESN5_HELRO</name>
<keyword evidence="3" id="KW-1185">Reference proteome</keyword>
<gene>
    <name evidence="2" type="primary">20199585</name>
    <name evidence="1" type="ORF">HELRODRAFT_162442</name>
</gene>
<protein>
    <submittedName>
        <fullName evidence="1 2">Uncharacterized protein</fullName>
    </submittedName>
</protein>
<dbReference type="CTD" id="20199585"/>
<dbReference type="AlphaFoldDB" id="T1ESN5"/>
<dbReference type="InParanoid" id="T1ESN5"/>
<dbReference type="InterPro" id="IPR035899">
    <property type="entry name" value="DBL_dom_sf"/>
</dbReference>
<dbReference type="EMBL" id="AMQM01001084">
    <property type="status" value="NOT_ANNOTATED_CDS"/>
    <property type="molecule type" value="Genomic_DNA"/>
</dbReference>
<reference evidence="3" key="1">
    <citation type="submission" date="2012-12" db="EMBL/GenBank/DDBJ databases">
        <authorList>
            <person name="Hellsten U."/>
            <person name="Grimwood J."/>
            <person name="Chapman J.A."/>
            <person name="Shapiro H."/>
            <person name="Aerts A."/>
            <person name="Otillar R.P."/>
            <person name="Terry A.Y."/>
            <person name="Boore J.L."/>
            <person name="Simakov O."/>
            <person name="Marletaz F."/>
            <person name="Cho S.-J."/>
            <person name="Edsinger-Gonzales E."/>
            <person name="Havlak P."/>
            <person name="Kuo D.-H."/>
            <person name="Larsson T."/>
            <person name="Lv J."/>
            <person name="Arendt D."/>
            <person name="Savage R."/>
            <person name="Osoegawa K."/>
            <person name="de Jong P."/>
            <person name="Lindberg D.R."/>
            <person name="Seaver E.C."/>
            <person name="Weisblat D.A."/>
            <person name="Putnam N.H."/>
            <person name="Grigoriev I.V."/>
            <person name="Rokhsar D.S."/>
        </authorList>
    </citation>
    <scope>NUCLEOTIDE SEQUENCE</scope>
</reference>
<dbReference type="RefSeq" id="XP_009022891.1">
    <property type="nucleotide sequence ID" value="XM_009024643.1"/>
</dbReference>
<dbReference type="Proteomes" id="UP000015101">
    <property type="component" value="Unassembled WGS sequence"/>
</dbReference>
<evidence type="ECO:0000313" key="2">
    <source>
        <dbReference type="EnsemblMetazoa" id="HelroP162442"/>
    </source>
</evidence>
<accession>T1ESN5</accession>